<dbReference type="GO" id="GO:0005125">
    <property type="term" value="F:cytokine activity"/>
    <property type="evidence" value="ECO:0007669"/>
    <property type="project" value="InterPro"/>
</dbReference>
<feature type="chain" id="PRO_5044635674" evidence="3">
    <location>
        <begin position="28"/>
        <end position="193"/>
    </location>
</feature>
<reference evidence="4" key="3">
    <citation type="submission" date="2025-09" db="UniProtKB">
        <authorList>
            <consortium name="Ensembl"/>
        </authorList>
    </citation>
    <scope>IDENTIFICATION</scope>
</reference>
<sequence>MKTRPSVSIVHTPRMFSILLLAVSLNAQNESWDSPICTEDMLSVPRGSRTVMTCNISNSFTDVSIWLIANGKETAIFKKEPQGNFHWGGWELHIQGGQAQLVIKDTQDIHTGLYSWQLHGRQKVFKNITLDVSEPSNKNEATDTRLSTSPTDPVKSPQQEARPKTLVGVVVTVILILGLAGISALICYRHHRS</sequence>
<dbReference type="Gene3D" id="2.60.40.10">
    <property type="entry name" value="Immunoglobulins"/>
    <property type="match status" value="1"/>
</dbReference>
<keyword evidence="2" id="KW-1133">Transmembrane helix</keyword>
<reference evidence="4 5" key="1">
    <citation type="submission" date="2018-10" db="EMBL/GenBank/DDBJ databases">
        <title>Improved assembly of the deer mouse Peromyscus maniculatus genome.</title>
        <authorList>
            <person name="Lassance J.-M."/>
            <person name="Hoekstra H.E."/>
        </authorList>
    </citation>
    <scope>NUCLEOTIDE SEQUENCE [LARGE SCALE GENOMIC DNA]</scope>
</reference>
<dbReference type="PANTHER" id="PTHR15123">
    <property type="entry name" value="SECRETED AND TRANSMEMBRANE PROTEIN 1"/>
    <property type="match status" value="1"/>
</dbReference>
<evidence type="ECO:0000256" key="1">
    <source>
        <dbReference type="SAM" id="MobiDB-lite"/>
    </source>
</evidence>
<dbReference type="PANTHER" id="PTHR15123:SF6">
    <property type="entry name" value="SECRETED AND TRANSMEMBRANE PROTEIN 1A"/>
    <property type="match status" value="1"/>
</dbReference>
<feature type="region of interest" description="Disordered" evidence="1">
    <location>
        <begin position="135"/>
        <end position="161"/>
    </location>
</feature>
<evidence type="ECO:0000313" key="5">
    <source>
        <dbReference type="Proteomes" id="UP000694547"/>
    </source>
</evidence>
<reference evidence="4" key="2">
    <citation type="submission" date="2025-08" db="UniProtKB">
        <authorList>
            <consortium name="Ensembl"/>
        </authorList>
    </citation>
    <scope>IDENTIFICATION</scope>
</reference>
<feature type="signal peptide" evidence="3">
    <location>
        <begin position="1"/>
        <end position="27"/>
    </location>
</feature>
<dbReference type="OrthoDB" id="9451016at2759"/>
<feature type="transmembrane region" description="Helical" evidence="2">
    <location>
        <begin position="166"/>
        <end position="188"/>
    </location>
</feature>
<proteinExistence type="predicted"/>
<keyword evidence="2" id="KW-0472">Membrane</keyword>
<evidence type="ECO:0000256" key="3">
    <source>
        <dbReference type="SAM" id="SignalP"/>
    </source>
</evidence>
<dbReference type="Ensembl" id="ENSPEMT00000012848.2">
    <property type="protein sequence ID" value="ENSPEMP00000008686.2"/>
    <property type="gene ID" value="ENSPEMG00000010224.2"/>
</dbReference>
<dbReference type="AlphaFoldDB" id="A0A6I9M110"/>
<keyword evidence="2" id="KW-0812">Transmembrane</keyword>
<dbReference type="InterPro" id="IPR033231">
    <property type="entry name" value="SECTM1"/>
</dbReference>
<evidence type="ECO:0000313" key="4">
    <source>
        <dbReference type="Ensembl" id="ENSPEMP00000008686.2"/>
    </source>
</evidence>
<dbReference type="GeneTree" id="ENSGT00530000064499"/>
<name>A0A6I9M110_PERMB</name>
<keyword evidence="5" id="KW-1185">Reference proteome</keyword>
<dbReference type="RefSeq" id="XP_006987700.1">
    <property type="nucleotide sequence ID" value="XM_006987638.4"/>
</dbReference>
<gene>
    <name evidence="4" type="primary">Sectm1</name>
</gene>
<accession>A0A6I9M110</accession>
<dbReference type="GO" id="GO:0016020">
    <property type="term" value="C:membrane"/>
    <property type="evidence" value="ECO:0007669"/>
    <property type="project" value="TreeGrafter"/>
</dbReference>
<keyword evidence="3" id="KW-0732">Signal</keyword>
<dbReference type="GO" id="GO:0006955">
    <property type="term" value="P:immune response"/>
    <property type="evidence" value="ECO:0007669"/>
    <property type="project" value="InterPro"/>
</dbReference>
<organism evidence="4 5">
    <name type="scientific">Peromyscus maniculatus bairdii</name>
    <name type="common">Prairie deer mouse</name>
    <dbReference type="NCBI Taxonomy" id="230844"/>
    <lineage>
        <taxon>Eukaryota</taxon>
        <taxon>Metazoa</taxon>
        <taxon>Chordata</taxon>
        <taxon>Craniata</taxon>
        <taxon>Vertebrata</taxon>
        <taxon>Euteleostomi</taxon>
        <taxon>Mammalia</taxon>
        <taxon>Eutheria</taxon>
        <taxon>Euarchontoglires</taxon>
        <taxon>Glires</taxon>
        <taxon>Rodentia</taxon>
        <taxon>Myomorpha</taxon>
        <taxon>Muroidea</taxon>
        <taxon>Cricetidae</taxon>
        <taxon>Neotominae</taxon>
        <taxon>Peromyscus</taxon>
    </lineage>
</organism>
<evidence type="ECO:0000256" key="2">
    <source>
        <dbReference type="SAM" id="Phobius"/>
    </source>
</evidence>
<dbReference type="Proteomes" id="UP000694547">
    <property type="component" value="Chromosome 8"/>
</dbReference>
<dbReference type="GeneID" id="102906545"/>
<feature type="compositionally biased region" description="Polar residues" evidence="1">
    <location>
        <begin position="135"/>
        <end position="159"/>
    </location>
</feature>
<dbReference type="InterPro" id="IPR013783">
    <property type="entry name" value="Ig-like_fold"/>
</dbReference>
<protein>
    <submittedName>
        <fullName evidence="4">Secreted and transmembrane 1A</fullName>
    </submittedName>
</protein>